<dbReference type="SUPFAM" id="SSF52540">
    <property type="entry name" value="P-loop containing nucleoside triphosphate hydrolases"/>
    <property type="match status" value="1"/>
</dbReference>
<dbReference type="InterPro" id="IPR027417">
    <property type="entry name" value="P-loop_NTPase"/>
</dbReference>
<dbReference type="PANTHER" id="PTHR18934">
    <property type="entry name" value="ATP-DEPENDENT RNA HELICASE"/>
    <property type="match status" value="1"/>
</dbReference>
<dbReference type="PROSITE" id="PS51192">
    <property type="entry name" value="HELICASE_ATP_BIND_1"/>
    <property type="match status" value="1"/>
</dbReference>
<organism evidence="5 6">
    <name type="scientific">Daphnia magna</name>
    <dbReference type="NCBI Taxonomy" id="35525"/>
    <lineage>
        <taxon>Eukaryota</taxon>
        <taxon>Metazoa</taxon>
        <taxon>Ecdysozoa</taxon>
        <taxon>Arthropoda</taxon>
        <taxon>Crustacea</taxon>
        <taxon>Branchiopoda</taxon>
        <taxon>Diplostraca</taxon>
        <taxon>Cladocera</taxon>
        <taxon>Anomopoda</taxon>
        <taxon>Daphniidae</taxon>
        <taxon>Daphnia</taxon>
    </lineage>
</organism>
<dbReference type="Pfam" id="PF00270">
    <property type="entry name" value="DEAD"/>
    <property type="match status" value="1"/>
</dbReference>
<keyword evidence="6" id="KW-1185">Reference proteome</keyword>
<dbReference type="SMART" id="SM00847">
    <property type="entry name" value="HA2"/>
    <property type="match status" value="1"/>
</dbReference>
<keyword evidence="2" id="KW-0067">ATP-binding</keyword>
<comment type="caution">
    <text evidence="5">The sequence shown here is derived from an EMBL/GenBank/DDBJ whole genome shotgun (WGS) entry which is preliminary data.</text>
</comment>
<dbReference type="PROSITE" id="PS51194">
    <property type="entry name" value="HELICASE_CTER"/>
    <property type="match status" value="1"/>
</dbReference>
<dbReference type="Gene3D" id="3.40.50.300">
    <property type="entry name" value="P-loop containing nucleotide triphosphate hydrolases"/>
    <property type="match status" value="2"/>
</dbReference>
<reference evidence="5 6" key="1">
    <citation type="journal article" date="2023" name="Nucleic Acids Res.">
        <title>The hologenome of Daphnia magna reveals possible DNA methylation and microbiome-mediated evolution of the host genome.</title>
        <authorList>
            <person name="Chaturvedi A."/>
            <person name="Li X."/>
            <person name="Dhandapani V."/>
            <person name="Marshall H."/>
            <person name="Kissane S."/>
            <person name="Cuenca-Cambronero M."/>
            <person name="Asole G."/>
            <person name="Calvet F."/>
            <person name="Ruiz-Romero M."/>
            <person name="Marangio P."/>
            <person name="Guigo R."/>
            <person name="Rago D."/>
            <person name="Mirbahai L."/>
            <person name="Eastwood N."/>
            <person name="Colbourne J.K."/>
            <person name="Zhou J."/>
            <person name="Mallon E."/>
            <person name="Orsini L."/>
        </authorList>
    </citation>
    <scope>NUCLEOTIDE SEQUENCE [LARGE SCALE GENOMIC DNA]</scope>
    <source>
        <strain evidence="5">LRV0_1</strain>
    </source>
</reference>
<evidence type="ECO:0008006" key="7">
    <source>
        <dbReference type="Google" id="ProtNLM"/>
    </source>
</evidence>
<protein>
    <recommendedName>
        <fullName evidence="7">ATP-dependent RNA helicase DHX35</fullName>
    </recommendedName>
</protein>
<evidence type="ECO:0000313" key="5">
    <source>
        <dbReference type="EMBL" id="KAK4015179.1"/>
    </source>
</evidence>
<gene>
    <name evidence="5" type="ORF">OUZ56_030166</name>
</gene>
<keyword evidence="1" id="KW-0547">Nucleotide-binding</keyword>
<sequence>MFKFAKPTDLPDWKEERPDFNSDEVTSFIFNPHRSQSIENQRKRLPIFENRDQFLYLLETHQFLILIGETGSGKSTQVPQYLLESGWGCDGKTVVVTQPRRVAVLSLASRVADEMGTSLGQTVGYSIRFDEQISIKTRLKFVTDGVLLREMLTDPLLKKYCVIMVDEVHERSLNTDILLSLLKKIAKKRPELRLIISSATLDAEELKNYFTWKNKSTIDENGSTEVQQYKKGTAAIMNVIGRCYPVDIFYVQDPVPDYVKASVDTVIKISIHEPPGDVLVFLTGHEEVETTVRLLKEYANTIAESSKKDKLHVLAMHGGLSNEDQLQVFQRSPNGRRKIIVATNIAEASITIPGIVYVIDCGFVKLKWFNADTQTDALVVVPISQASAQQRAGRAGRMRPGKAYRLFTEDYFYTHSNRFTPPEVQRSNLSSAVLQLKALGVDDIIHFDFPSPPPAQHLAVALELLFALKAIDSSGCLTDPTGLRIAEFPVEPIMAKMLISSNEFKCSAEIASIVAAMQVQALFYYPTRGQDSIKARIARRKFEACEGDLITYLNVVTAFTKHGDCPRWCQSNYLNKKALKRVLVLRSQLIKLLQRLGIPYSSAEGEIEPILRCIASSFFTNTAYLHPCGEYKTVLADVVLNVHPHSILYAEEKVPWVVFGEVLQTTQLFMRDITIVDPLWLEELAPHYFQKVTER</sequence>
<dbReference type="Proteomes" id="UP001234178">
    <property type="component" value="Unassembled WGS sequence"/>
</dbReference>
<dbReference type="Pfam" id="PF00271">
    <property type="entry name" value="Helicase_C"/>
    <property type="match status" value="1"/>
</dbReference>
<accession>A0ABQ9ZQI2</accession>
<dbReference type="InterPro" id="IPR011709">
    <property type="entry name" value="DEAD-box_helicase_OB_fold"/>
</dbReference>
<dbReference type="SMART" id="SM00490">
    <property type="entry name" value="HELICc"/>
    <property type="match status" value="1"/>
</dbReference>
<evidence type="ECO:0000313" key="6">
    <source>
        <dbReference type="Proteomes" id="UP001234178"/>
    </source>
</evidence>
<feature type="domain" description="Helicase C-terminal" evidence="4">
    <location>
        <begin position="262"/>
        <end position="440"/>
    </location>
</feature>
<dbReference type="Pfam" id="PF07717">
    <property type="entry name" value="OB_NTP_bind"/>
    <property type="match status" value="1"/>
</dbReference>
<dbReference type="Pfam" id="PF04408">
    <property type="entry name" value="WHD_HA2"/>
    <property type="match status" value="1"/>
</dbReference>
<evidence type="ECO:0000256" key="2">
    <source>
        <dbReference type="ARBA" id="ARBA00022840"/>
    </source>
</evidence>
<dbReference type="Gene3D" id="1.20.120.1080">
    <property type="match status" value="1"/>
</dbReference>
<dbReference type="InterPro" id="IPR007502">
    <property type="entry name" value="Helicase-assoc_dom"/>
</dbReference>
<dbReference type="Pfam" id="PF21010">
    <property type="entry name" value="HA2_C"/>
    <property type="match status" value="1"/>
</dbReference>
<dbReference type="InterPro" id="IPR001650">
    <property type="entry name" value="Helicase_C-like"/>
</dbReference>
<dbReference type="PANTHER" id="PTHR18934:SF136">
    <property type="entry name" value="ATP-DEPENDENT RNA HELICASE DHX35-RELATED"/>
    <property type="match status" value="1"/>
</dbReference>
<dbReference type="InterPro" id="IPR048333">
    <property type="entry name" value="HA2_WH"/>
</dbReference>
<proteinExistence type="predicted"/>
<name>A0ABQ9ZQI2_9CRUS</name>
<evidence type="ECO:0000256" key="1">
    <source>
        <dbReference type="ARBA" id="ARBA00022741"/>
    </source>
</evidence>
<evidence type="ECO:0000259" key="3">
    <source>
        <dbReference type="PROSITE" id="PS51192"/>
    </source>
</evidence>
<dbReference type="CDD" id="cd18791">
    <property type="entry name" value="SF2_C_RHA"/>
    <property type="match status" value="1"/>
</dbReference>
<dbReference type="InterPro" id="IPR011545">
    <property type="entry name" value="DEAD/DEAH_box_helicase_dom"/>
</dbReference>
<dbReference type="InterPro" id="IPR014001">
    <property type="entry name" value="Helicase_ATP-bd"/>
</dbReference>
<dbReference type="SMART" id="SM00487">
    <property type="entry name" value="DEXDc"/>
    <property type="match status" value="1"/>
</dbReference>
<dbReference type="EMBL" id="JAOYFB010000005">
    <property type="protein sequence ID" value="KAK4015179.1"/>
    <property type="molecule type" value="Genomic_DNA"/>
</dbReference>
<feature type="domain" description="Helicase ATP-binding" evidence="3">
    <location>
        <begin position="55"/>
        <end position="219"/>
    </location>
</feature>
<evidence type="ECO:0000259" key="4">
    <source>
        <dbReference type="PROSITE" id="PS51194"/>
    </source>
</evidence>